<evidence type="ECO:0000313" key="1">
    <source>
        <dbReference type="EMBL" id="CBI05209.1"/>
    </source>
</evidence>
<sequence>MTAEPIFNREENLRRRLNAFLSRSFELPEHDYYARLNTETFLGLKSALADINNILTLRVSLAFVEWVAARLNLDARAKLELETMVLTSKPNSNGFDVWLGYPVAFVGEVKCNVPINKGSVYGAQQRHGIEKDVTSLLEGKKKARMNPQSCLKFLAFLDQPEIRAANEHLLGISKICNGRLVFVSEGAELNRHDVVYGVYVAPES</sequence>
<protein>
    <submittedName>
        <fullName evidence="1">Uncharacterized protein</fullName>
    </submittedName>
</protein>
<name>E6QDD3_9ZZZZ</name>
<dbReference type="AlphaFoldDB" id="E6QDD3"/>
<organism evidence="1">
    <name type="scientific">mine drainage metagenome</name>
    <dbReference type="NCBI Taxonomy" id="410659"/>
    <lineage>
        <taxon>unclassified sequences</taxon>
        <taxon>metagenomes</taxon>
        <taxon>ecological metagenomes</taxon>
    </lineage>
</organism>
<proteinExistence type="predicted"/>
<gene>
    <name evidence="1" type="ORF">CARN5_1328</name>
</gene>
<comment type="caution">
    <text evidence="1">The sequence shown here is derived from an EMBL/GenBank/DDBJ whole genome shotgun (WGS) entry which is preliminary data.</text>
</comment>
<reference evidence="1" key="1">
    <citation type="submission" date="2009-10" db="EMBL/GenBank/DDBJ databases">
        <title>Diversity of trophic interactions inside an arsenic-rich microbial ecosystem.</title>
        <authorList>
            <person name="Bertin P.N."/>
            <person name="Heinrich-Salmeron A."/>
            <person name="Pelletier E."/>
            <person name="Goulhen-Chollet F."/>
            <person name="Arsene-Ploetze F."/>
            <person name="Gallien S."/>
            <person name="Calteau A."/>
            <person name="Vallenet D."/>
            <person name="Casiot C."/>
            <person name="Chane-Woon-Ming B."/>
            <person name="Giloteaux L."/>
            <person name="Barakat M."/>
            <person name="Bonnefoy V."/>
            <person name="Bruneel O."/>
            <person name="Chandler M."/>
            <person name="Cleiss J."/>
            <person name="Duran R."/>
            <person name="Elbaz-Poulichet F."/>
            <person name="Fonknechten N."/>
            <person name="Lauga B."/>
            <person name="Mornico D."/>
            <person name="Ortet P."/>
            <person name="Schaeffer C."/>
            <person name="Siguier P."/>
            <person name="Alexander Thil Smith A."/>
            <person name="Van Dorsselaer A."/>
            <person name="Weissenbach J."/>
            <person name="Medigue C."/>
            <person name="Le Paslier D."/>
        </authorList>
    </citation>
    <scope>NUCLEOTIDE SEQUENCE</scope>
</reference>
<dbReference type="EMBL" id="CABP01000103">
    <property type="protein sequence ID" value="CBI05209.1"/>
    <property type="molecule type" value="Genomic_DNA"/>
</dbReference>
<accession>E6QDD3</accession>